<keyword evidence="1" id="KW-0805">Transcription regulation</keyword>
<dbReference type="SUPFAM" id="SSF53822">
    <property type="entry name" value="Periplasmic binding protein-like I"/>
    <property type="match status" value="1"/>
</dbReference>
<dbReference type="Pfam" id="PF00532">
    <property type="entry name" value="Peripla_BP_1"/>
    <property type="match status" value="1"/>
</dbReference>
<dbReference type="EMBL" id="SHKW01000001">
    <property type="protein sequence ID" value="RZU41064.1"/>
    <property type="molecule type" value="Genomic_DNA"/>
</dbReference>
<feature type="domain" description="HTH cro/C1-type" evidence="6">
    <location>
        <begin position="4"/>
        <end position="47"/>
    </location>
</feature>
<organism evidence="7 8">
    <name type="scientific">Edaphobacter modestus</name>
    <dbReference type="NCBI Taxonomy" id="388466"/>
    <lineage>
        <taxon>Bacteria</taxon>
        <taxon>Pseudomonadati</taxon>
        <taxon>Acidobacteriota</taxon>
        <taxon>Terriglobia</taxon>
        <taxon>Terriglobales</taxon>
        <taxon>Acidobacteriaceae</taxon>
        <taxon>Edaphobacter</taxon>
    </lineage>
</organism>
<feature type="domain" description="HTH lacI-type" evidence="5">
    <location>
        <begin position="3"/>
        <end position="57"/>
    </location>
</feature>
<dbReference type="SUPFAM" id="SSF47413">
    <property type="entry name" value="lambda repressor-like DNA-binding domains"/>
    <property type="match status" value="1"/>
</dbReference>
<protein>
    <submittedName>
        <fullName evidence="7">LacI family transcriptional regulator</fullName>
    </submittedName>
</protein>
<dbReference type="GO" id="GO:0003700">
    <property type="term" value="F:DNA-binding transcription factor activity"/>
    <property type="evidence" value="ECO:0007669"/>
    <property type="project" value="TreeGrafter"/>
</dbReference>
<dbReference type="CDD" id="cd06267">
    <property type="entry name" value="PBP1_LacI_sugar_binding-like"/>
    <property type="match status" value="1"/>
</dbReference>
<keyword evidence="2" id="KW-0238">DNA-binding</keyword>
<dbReference type="InterPro" id="IPR028082">
    <property type="entry name" value="Peripla_BP_I"/>
</dbReference>
<gene>
    <name evidence="7" type="ORF">BDD14_2557</name>
</gene>
<dbReference type="AlphaFoldDB" id="A0A4Q7YUR9"/>
<feature type="region of interest" description="Disordered" evidence="4">
    <location>
        <begin position="334"/>
        <end position="357"/>
    </location>
</feature>
<reference evidence="7 8" key="1">
    <citation type="submission" date="2019-02" db="EMBL/GenBank/DDBJ databases">
        <title>Genomic Encyclopedia of Archaeal and Bacterial Type Strains, Phase II (KMG-II): from individual species to whole genera.</title>
        <authorList>
            <person name="Goeker M."/>
        </authorList>
    </citation>
    <scope>NUCLEOTIDE SEQUENCE [LARGE SCALE GENOMIC DNA]</scope>
    <source>
        <strain evidence="7 8">DSM 18101</strain>
    </source>
</reference>
<dbReference type="OrthoDB" id="9796186at2"/>
<evidence type="ECO:0000259" key="6">
    <source>
        <dbReference type="PROSITE" id="PS50943"/>
    </source>
</evidence>
<feature type="compositionally biased region" description="Polar residues" evidence="4">
    <location>
        <begin position="334"/>
        <end position="346"/>
    </location>
</feature>
<dbReference type="InterPro" id="IPR001387">
    <property type="entry name" value="Cro/C1-type_HTH"/>
</dbReference>
<dbReference type="InterPro" id="IPR000843">
    <property type="entry name" value="HTH_LacI"/>
</dbReference>
<evidence type="ECO:0000256" key="2">
    <source>
        <dbReference type="ARBA" id="ARBA00023125"/>
    </source>
</evidence>
<dbReference type="SMART" id="SM00354">
    <property type="entry name" value="HTH_LACI"/>
    <property type="match status" value="1"/>
</dbReference>
<sequence>MLPTQKELAKLAGVSSGTVSNVISGSTRVSERSRQKVLEAIRVLNYQPNLIARSLKTNRTRTLGIVVPDITIPFFPKIIRGAECAARERGYFLIVLDSEGSPERESEMFALLRAQRIEGMLLVTASGEELTPERWNAISSAFPVVCLDRLPVDLDVDSVCVDDCGAAEMAISHLMSCGHKEIAIITGPLTLRNEQERVRGYRQALQKSSIPLQRSLIWNGSFEQDEVARLCQNGMLRPGGRPTALFATNGVTGLAALRSLYSIGLSTPRDFAFVTFDEITAEDFFRPAITSVVQPTFDMGYKAIEVLLDRIEKGQNEGRRERVRLPATLTVRESSSNFQLQASASGNPPRRRAARTR</sequence>
<accession>A0A4Q7YUR9</accession>
<keyword evidence="8" id="KW-1185">Reference proteome</keyword>
<evidence type="ECO:0000259" key="5">
    <source>
        <dbReference type="PROSITE" id="PS50932"/>
    </source>
</evidence>
<dbReference type="PANTHER" id="PTHR30146:SF109">
    <property type="entry name" value="HTH-TYPE TRANSCRIPTIONAL REGULATOR GALS"/>
    <property type="match status" value="1"/>
</dbReference>
<dbReference type="Pfam" id="PF00356">
    <property type="entry name" value="LacI"/>
    <property type="match status" value="1"/>
</dbReference>
<evidence type="ECO:0000256" key="3">
    <source>
        <dbReference type="ARBA" id="ARBA00023163"/>
    </source>
</evidence>
<dbReference type="RefSeq" id="WP_130419043.1">
    <property type="nucleotide sequence ID" value="NZ_SHKW01000001.1"/>
</dbReference>
<dbReference type="PROSITE" id="PS50943">
    <property type="entry name" value="HTH_CROC1"/>
    <property type="match status" value="1"/>
</dbReference>
<comment type="caution">
    <text evidence="7">The sequence shown here is derived from an EMBL/GenBank/DDBJ whole genome shotgun (WGS) entry which is preliminary data.</text>
</comment>
<dbReference type="InterPro" id="IPR010982">
    <property type="entry name" value="Lambda_DNA-bd_dom_sf"/>
</dbReference>
<evidence type="ECO:0000313" key="7">
    <source>
        <dbReference type="EMBL" id="RZU41064.1"/>
    </source>
</evidence>
<evidence type="ECO:0000256" key="1">
    <source>
        <dbReference type="ARBA" id="ARBA00023015"/>
    </source>
</evidence>
<dbReference type="PANTHER" id="PTHR30146">
    <property type="entry name" value="LACI-RELATED TRANSCRIPTIONAL REPRESSOR"/>
    <property type="match status" value="1"/>
</dbReference>
<name>A0A4Q7YUR9_9BACT</name>
<dbReference type="PROSITE" id="PS50932">
    <property type="entry name" value="HTH_LACI_2"/>
    <property type="match status" value="1"/>
</dbReference>
<dbReference type="Gene3D" id="3.40.50.2300">
    <property type="match status" value="2"/>
</dbReference>
<dbReference type="InterPro" id="IPR001761">
    <property type="entry name" value="Peripla_BP/Lac1_sug-bd_dom"/>
</dbReference>
<evidence type="ECO:0000256" key="4">
    <source>
        <dbReference type="SAM" id="MobiDB-lite"/>
    </source>
</evidence>
<dbReference type="Proteomes" id="UP000292958">
    <property type="component" value="Unassembled WGS sequence"/>
</dbReference>
<dbReference type="Gene3D" id="1.10.260.40">
    <property type="entry name" value="lambda repressor-like DNA-binding domains"/>
    <property type="match status" value="1"/>
</dbReference>
<keyword evidence="3" id="KW-0804">Transcription</keyword>
<evidence type="ECO:0000313" key="8">
    <source>
        <dbReference type="Proteomes" id="UP000292958"/>
    </source>
</evidence>
<proteinExistence type="predicted"/>
<dbReference type="CDD" id="cd01392">
    <property type="entry name" value="HTH_LacI"/>
    <property type="match status" value="1"/>
</dbReference>
<dbReference type="GO" id="GO:0000976">
    <property type="term" value="F:transcription cis-regulatory region binding"/>
    <property type="evidence" value="ECO:0007669"/>
    <property type="project" value="TreeGrafter"/>
</dbReference>